<dbReference type="SUPFAM" id="SSF53474">
    <property type="entry name" value="alpha/beta-Hydrolases"/>
    <property type="match status" value="1"/>
</dbReference>
<evidence type="ECO:0000256" key="1">
    <source>
        <dbReference type="ARBA" id="ARBA00007169"/>
    </source>
</evidence>
<dbReference type="InterPro" id="IPR012223">
    <property type="entry name" value="TEII"/>
</dbReference>
<comment type="caution">
    <text evidence="3">The sequence shown here is derived from an EMBL/GenBank/DDBJ whole genome shotgun (WGS) entry which is preliminary data.</text>
</comment>
<evidence type="ECO:0000259" key="2">
    <source>
        <dbReference type="Pfam" id="PF00975"/>
    </source>
</evidence>
<sequence length="237" mass="26763">MKKMKVFWFPFAGGNKYSYRPIINVPSILLDMVVLESPGRGARMNEPLLTSLDEIVEDGYNQLVAKLDWDQPYAIYGHSMGATVGYLVARKIAEACLPQPLHLFFTGRPGPSVCRNAVPSYLLNDTEFVERVQCLGGLPDEILNDKDVMDFYMPILKADFHALDRFVYPSDQTPLDIPIDVVIGMNEDITMEQALAWKTESTAPVIVRQLPGDHFFIYQHTAYLLKMMTSRLVALTV</sequence>
<evidence type="ECO:0000313" key="4">
    <source>
        <dbReference type="Proteomes" id="UP000700732"/>
    </source>
</evidence>
<dbReference type="PANTHER" id="PTHR11487">
    <property type="entry name" value="THIOESTERASE"/>
    <property type="match status" value="1"/>
</dbReference>
<dbReference type="PANTHER" id="PTHR11487:SF0">
    <property type="entry name" value="S-ACYL FATTY ACID SYNTHASE THIOESTERASE, MEDIUM CHAIN"/>
    <property type="match status" value="1"/>
</dbReference>
<dbReference type="RefSeq" id="WP_186738610.1">
    <property type="nucleotide sequence ID" value="NZ_VFIA01000020.1"/>
</dbReference>
<protein>
    <submittedName>
        <fullName evidence="3">Surfactin synthase thioesterase subunit</fullName>
    </submittedName>
</protein>
<dbReference type="Proteomes" id="UP000700732">
    <property type="component" value="Unassembled WGS sequence"/>
</dbReference>
<accession>A0ABR6WA60</accession>
<keyword evidence="4" id="KW-1185">Reference proteome</keyword>
<proteinExistence type="inferred from homology"/>
<dbReference type="InterPro" id="IPR029058">
    <property type="entry name" value="AB_hydrolase_fold"/>
</dbReference>
<dbReference type="InterPro" id="IPR001031">
    <property type="entry name" value="Thioesterase"/>
</dbReference>
<evidence type="ECO:0000313" key="3">
    <source>
        <dbReference type="EMBL" id="MBC3792851.1"/>
    </source>
</evidence>
<dbReference type="Pfam" id="PF00975">
    <property type="entry name" value="Thioesterase"/>
    <property type="match status" value="1"/>
</dbReference>
<organism evidence="3 4">
    <name type="scientific">Spirosoma utsteinense</name>
    <dbReference type="NCBI Taxonomy" id="2585773"/>
    <lineage>
        <taxon>Bacteria</taxon>
        <taxon>Pseudomonadati</taxon>
        <taxon>Bacteroidota</taxon>
        <taxon>Cytophagia</taxon>
        <taxon>Cytophagales</taxon>
        <taxon>Cytophagaceae</taxon>
        <taxon>Spirosoma</taxon>
    </lineage>
</organism>
<feature type="domain" description="Thioesterase" evidence="2">
    <location>
        <begin position="5"/>
        <end position="228"/>
    </location>
</feature>
<comment type="similarity">
    <text evidence="1">Belongs to the thioesterase family.</text>
</comment>
<name>A0ABR6WA60_9BACT</name>
<reference evidence="3 4" key="1">
    <citation type="submission" date="2019-06" db="EMBL/GenBank/DDBJ databases">
        <title>Spirosoma utsteinense sp. nov. isolated from Antarctic ice-free soils.</title>
        <authorList>
            <person name="Tahon G."/>
        </authorList>
    </citation>
    <scope>NUCLEOTIDE SEQUENCE [LARGE SCALE GENOMIC DNA]</scope>
    <source>
        <strain evidence="3 4">LMG 31447</strain>
    </source>
</reference>
<dbReference type="EMBL" id="VFIA01000020">
    <property type="protein sequence ID" value="MBC3792851.1"/>
    <property type="molecule type" value="Genomic_DNA"/>
</dbReference>
<dbReference type="Gene3D" id="3.40.50.1820">
    <property type="entry name" value="alpha/beta hydrolase"/>
    <property type="match status" value="1"/>
</dbReference>
<gene>
    <name evidence="3" type="ORF">FH603_3365</name>
</gene>